<keyword evidence="2" id="KW-0560">Oxidoreductase</keyword>
<dbReference type="RefSeq" id="WP_357972656.1">
    <property type="nucleotide sequence ID" value="NZ_JBFAIH010000001.1"/>
</dbReference>
<dbReference type="InterPro" id="IPR029039">
    <property type="entry name" value="Flavoprotein-like_sf"/>
</dbReference>
<dbReference type="SUPFAM" id="SSF52218">
    <property type="entry name" value="Flavoproteins"/>
    <property type="match status" value="1"/>
</dbReference>
<sequence length="210" mass="23002">MTNESSRPKVMLVVAHPDHDSATWAIARAIEQGIESDGNTTAIINDLVASGFDPVYRKADLAHHRELSELPADVRHEQELLESADVTVVLFPVYWWSMPALVKGWFDRVFGAYDDVSHGSPSVVKQLHLVASAGLGEGTFARHGYKTALTTQTMHGIADYSQIGDSSIEFLYDTESKDPAVHEQLIAQGYTIGVAMAQRAHLAYDPVAVQ</sequence>
<dbReference type="Pfam" id="PF02525">
    <property type="entry name" value="Flavodoxin_2"/>
    <property type="match status" value="1"/>
</dbReference>
<keyword evidence="5" id="KW-1185">Reference proteome</keyword>
<dbReference type="InterPro" id="IPR003680">
    <property type="entry name" value="Flavodoxin_fold"/>
</dbReference>
<organism evidence="4 5">
    <name type="scientific">Nocardia fusca</name>
    <dbReference type="NCBI Taxonomy" id="941183"/>
    <lineage>
        <taxon>Bacteria</taxon>
        <taxon>Bacillati</taxon>
        <taxon>Actinomycetota</taxon>
        <taxon>Actinomycetes</taxon>
        <taxon>Mycobacteriales</taxon>
        <taxon>Nocardiaceae</taxon>
        <taxon>Nocardia</taxon>
    </lineage>
</organism>
<evidence type="ECO:0000256" key="2">
    <source>
        <dbReference type="ARBA" id="ARBA00023002"/>
    </source>
</evidence>
<accession>A0ABV3F1N3</accession>
<reference evidence="4 5" key="1">
    <citation type="submission" date="2024-06" db="EMBL/GenBank/DDBJ databases">
        <title>The Natural Products Discovery Center: Release of the First 8490 Sequenced Strains for Exploring Actinobacteria Biosynthetic Diversity.</title>
        <authorList>
            <person name="Kalkreuter E."/>
            <person name="Kautsar S.A."/>
            <person name="Yang D."/>
            <person name="Bader C.D."/>
            <person name="Teijaro C.N."/>
            <person name="Fluegel L."/>
            <person name="Davis C.M."/>
            <person name="Simpson J.R."/>
            <person name="Lauterbach L."/>
            <person name="Steele A.D."/>
            <person name="Gui C."/>
            <person name="Meng S."/>
            <person name="Li G."/>
            <person name="Viehrig K."/>
            <person name="Ye F."/>
            <person name="Su P."/>
            <person name="Kiefer A.F."/>
            <person name="Nichols A."/>
            <person name="Cepeda A.J."/>
            <person name="Yan W."/>
            <person name="Fan B."/>
            <person name="Jiang Y."/>
            <person name="Adhikari A."/>
            <person name="Zheng C.-J."/>
            <person name="Schuster L."/>
            <person name="Cowan T.M."/>
            <person name="Smanski M.J."/>
            <person name="Chevrette M.G."/>
            <person name="De Carvalho L.P.S."/>
            <person name="Shen B."/>
        </authorList>
    </citation>
    <scope>NUCLEOTIDE SEQUENCE [LARGE SCALE GENOMIC DNA]</scope>
    <source>
        <strain evidence="4 5">NPDC050671</strain>
    </source>
</reference>
<evidence type="ECO:0000259" key="3">
    <source>
        <dbReference type="Pfam" id="PF02525"/>
    </source>
</evidence>
<name>A0ABV3F1N3_9NOCA</name>
<dbReference type="Gene3D" id="3.40.50.360">
    <property type="match status" value="1"/>
</dbReference>
<evidence type="ECO:0000256" key="1">
    <source>
        <dbReference type="ARBA" id="ARBA00006252"/>
    </source>
</evidence>
<dbReference type="InterPro" id="IPR051545">
    <property type="entry name" value="NAD(P)H_dehydrogenase_qn"/>
</dbReference>
<dbReference type="EMBL" id="JBFAIH010000001">
    <property type="protein sequence ID" value="MEV0361606.1"/>
    <property type="molecule type" value="Genomic_DNA"/>
</dbReference>
<dbReference type="PANTHER" id="PTHR10204:SF34">
    <property type="entry name" value="NAD(P)H DEHYDROGENASE [QUINONE] 1 ISOFORM 1"/>
    <property type="match status" value="1"/>
</dbReference>
<protein>
    <submittedName>
        <fullName evidence="4">NAD(P)H-dependent oxidoreductase</fullName>
    </submittedName>
</protein>
<gene>
    <name evidence="4" type="ORF">AB0H72_02785</name>
</gene>
<comment type="similarity">
    <text evidence="1">Belongs to the NAD(P)H dehydrogenase (quinone) family.</text>
</comment>
<dbReference type="Proteomes" id="UP001551658">
    <property type="component" value="Unassembled WGS sequence"/>
</dbReference>
<evidence type="ECO:0000313" key="4">
    <source>
        <dbReference type="EMBL" id="MEV0361606.1"/>
    </source>
</evidence>
<proteinExistence type="inferred from homology"/>
<feature type="domain" description="Flavodoxin-like fold" evidence="3">
    <location>
        <begin position="9"/>
        <end position="179"/>
    </location>
</feature>
<dbReference type="PANTHER" id="PTHR10204">
    <property type="entry name" value="NAD P H OXIDOREDUCTASE-RELATED"/>
    <property type="match status" value="1"/>
</dbReference>
<comment type="caution">
    <text evidence="4">The sequence shown here is derived from an EMBL/GenBank/DDBJ whole genome shotgun (WGS) entry which is preliminary data.</text>
</comment>
<evidence type="ECO:0000313" key="5">
    <source>
        <dbReference type="Proteomes" id="UP001551658"/>
    </source>
</evidence>